<dbReference type="Proteomes" id="UP000051297">
    <property type="component" value="Unassembled WGS sequence"/>
</dbReference>
<evidence type="ECO:0000313" key="13">
    <source>
        <dbReference type="Proteomes" id="UP000051297"/>
    </source>
</evidence>
<evidence type="ECO:0000256" key="9">
    <source>
        <dbReference type="ARBA" id="ARBA00023284"/>
    </source>
</evidence>
<evidence type="ECO:0000256" key="3">
    <source>
        <dbReference type="ARBA" id="ARBA00022692"/>
    </source>
</evidence>
<dbReference type="PANTHER" id="PTHR34573:SF1">
    <property type="entry name" value="VITAMIN K EPOXIDE REDUCTASE DOMAIN-CONTAINING PROTEIN"/>
    <property type="match status" value="1"/>
</dbReference>
<dbReference type="EMBL" id="LDXK01000004">
    <property type="protein sequence ID" value="KRT67301.1"/>
    <property type="molecule type" value="Genomic_DNA"/>
</dbReference>
<evidence type="ECO:0000256" key="2">
    <source>
        <dbReference type="ARBA" id="ARBA00006214"/>
    </source>
</evidence>
<evidence type="ECO:0000256" key="10">
    <source>
        <dbReference type="SAM" id="Phobius"/>
    </source>
</evidence>
<comment type="similarity">
    <text evidence="2">Belongs to the VKOR family.</text>
</comment>
<dbReference type="PANTHER" id="PTHR34573">
    <property type="entry name" value="VKC DOMAIN-CONTAINING PROTEIN"/>
    <property type="match status" value="1"/>
</dbReference>
<dbReference type="AlphaFoldDB" id="A0A0T5ZXD1"/>
<dbReference type="CDD" id="cd12916">
    <property type="entry name" value="VKOR_1"/>
    <property type="match status" value="1"/>
</dbReference>
<accession>A0A0T5ZXD1</accession>
<keyword evidence="3 10" id="KW-0812">Transmembrane</keyword>
<evidence type="ECO:0000313" key="12">
    <source>
        <dbReference type="EMBL" id="KRT67301.1"/>
    </source>
</evidence>
<dbReference type="InterPro" id="IPR012932">
    <property type="entry name" value="VKOR"/>
</dbReference>
<keyword evidence="4" id="KW-0874">Quinone</keyword>
<sequence>MPADLKQKSPLGKADFVIIAASVLGMVIMAYLTYLKFSSGGLSFCDINSSFSCSAVNRSIYADFFGIPVSILGFLYFAVVGGLVFSKSAERSFYSLVFGATVAALFFSLYLSYVEVFVLKTICLLCETSKALMVVIGTVSLLKMRRAKENLPFLVN</sequence>
<keyword evidence="9" id="KW-0676">Redox-active center</keyword>
<dbReference type="GO" id="GO:0016020">
    <property type="term" value="C:membrane"/>
    <property type="evidence" value="ECO:0007669"/>
    <property type="project" value="UniProtKB-SubCell"/>
</dbReference>
<comment type="subcellular location">
    <subcellularLocation>
        <location evidence="1">Membrane</location>
        <topology evidence="1">Multi-pass membrane protein</topology>
    </subcellularLocation>
</comment>
<evidence type="ECO:0000256" key="8">
    <source>
        <dbReference type="ARBA" id="ARBA00023157"/>
    </source>
</evidence>
<reference evidence="12 13" key="1">
    <citation type="submission" date="2015-05" db="EMBL/GenBank/DDBJ databases">
        <title>Critical biogeochemical functions in the subsurface are associated with bacteria from new phyla and little studied lineages.</title>
        <authorList>
            <person name="Hug L.A."/>
            <person name="Thomas B.C."/>
            <person name="Sharon I."/>
            <person name="Brown C.T."/>
            <person name="Sharma R."/>
            <person name="Hettich R.L."/>
            <person name="Wilkins M.J."/>
            <person name="Williams K.H."/>
            <person name="Singh A."/>
            <person name="Banfield J.F."/>
        </authorList>
    </citation>
    <scope>NUCLEOTIDE SEQUENCE [LARGE SCALE GENOMIC DNA]</scope>
    <source>
        <strain evidence="12">CSP1-7</strain>
    </source>
</reference>
<dbReference type="InterPro" id="IPR038354">
    <property type="entry name" value="VKOR_sf"/>
</dbReference>
<dbReference type="STRING" id="1576480.XU08_C0004G0009"/>
<evidence type="ECO:0000256" key="5">
    <source>
        <dbReference type="ARBA" id="ARBA00022989"/>
    </source>
</evidence>
<evidence type="ECO:0000256" key="4">
    <source>
        <dbReference type="ARBA" id="ARBA00022719"/>
    </source>
</evidence>
<keyword evidence="6" id="KW-0560">Oxidoreductase</keyword>
<gene>
    <name evidence="12" type="ORF">XU08_C0004G0009</name>
</gene>
<keyword evidence="5 10" id="KW-1133">Transmembrane helix</keyword>
<feature type="transmembrane region" description="Helical" evidence="10">
    <location>
        <begin position="92"/>
        <end position="111"/>
    </location>
</feature>
<proteinExistence type="inferred from homology"/>
<evidence type="ECO:0000256" key="1">
    <source>
        <dbReference type="ARBA" id="ARBA00004141"/>
    </source>
</evidence>
<organism evidence="12 13">
    <name type="scientific">candidate division WWE3 bacterium CSP1-7</name>
    <dbReference type="NCBI Taxonomy" id="1576480"/>
    <lineage>
        <taxon>Bacteria</taxon>
        <taxon>Katanobacteria</taxon>
    </lineage>
</organism>
<feature type="transmembrane region" description="Helical" evidence="10">
    <location>
        <begin position="64"/>
        <end position="85"/>
    </location>
</feature>
<dbReference type="GO" id="GO:0048038">
    <property type="term" value="F:quinone binding"/>
    <property type="evidence" value="ECO:0007669"/>
    <property type="project" value="UniProtKB-KW"/>
</dbReference>
<evidence type="ECO:0000259" key="11">
    <source>
        <dbReference type="SMART" id="SM00756"/>
    </source>
</evidence>
<feature type="domain" description="Vitamin K epoxide reductase" evidence="11">
    <location>
        <begin position="11"/>
        <end position="144"/>
    </location>
</feature>
<dbReference type="SMART" id="SM00756">
    <property type="entry name" value="VKc"/>
    <property type="match status" value="1"/>
</dbReference>
<keyword evidence="7 10" id="KW-0472">Membrane</keyword>
<keyword evidence="8" id="KW-1015">Disulfide bond</keyword>
<dbReference type="Pfam" id="PF07884">
    <property type="entry name" value="VKOR"/>
    <property type="match status" value="1"/>
</dbReference>
<name>A0A0T5ZXD1_UNCKA</name>
<dbReference type="GO" id="GO:0016491">
    <property type="term" value="F:oxidoreductase activity"/>
    <property type="evidence" value="ECO:0007669"/>
    <property type="project" value="UniProtKB-KW"/>
</dbReference>
<evidence type="ECO:0000256" key="7">
    <source>
        <dbReference type="ARBA" id="ARBA00023136"/>
    </source>
</evidence>
<feature type="transmembrane region" description="Helical" evidence="10">
    <location>
        <begin position="16"/>
        <end position="34"/>
    </location>
</feature>
<dbReference type="InterPro" id="IPR044698">
    <property type="entry name" value="VKOR/LTO1"/>
</dbReference>
<dbReference type="Gene3D" id="1.20.1440.130">
    <property type="entry name" value="VKOR domain"/>
    <property type="match status" value="1"/>
</dbReference>
<protein>
    <recommendedName>
        <fullName evidence="11">Vitamin K epoxide reductase domain-containing protein</fullName>
    </recommendedName>
</protein>
<comment type="caution">
    <text evidence="12">The sequence shown here is derived from an EMBL/GenBank/DDBJ whole genome shotgun (WGS) entry which is preliminary data.</text>
</comment>
<evidence type="ECO:0000256" key="6">
    <source>
        <dbReference type="ARBA" id="ARBA00023002"/>
    </source>
</evidence>